<gene>
    <name evidence="1" type="ORF">FHS41_002031</name>
</gene>
<sequence>MPHNSSDPRDANTGGHKENFDISVTRFDGEYALVIQPVVPDDAAADVKNALAVRRLANLHGVCPACGAAVTMPNRAQRRAAARVGRTVPAVFRHEDDCIAFCDGDRRWS</sequence>
<organism evidence="1 2">
    <name type="scientific">Streptomyces violarus</name>
    <dbReference type="NCBI Taxonomy" id="67380"/>
    <lineage>
        <taxon>Bacteria</taxon>
        <taxon>Bacillati</taxon>
        <taxon>Actinomycetota</taxon>
        <taxon>Actinomycetes</taxon>
        <taxon>Kitasatosporales</taxon>
        <taxon>Streptomycetaceae</taxon>
        <taxon>Streptomyces</taxon>
    </lineage>
</organism>
<dbReference type="EMBL" id="JACHXE010000001">
    <property type="protein sequence ID" value="MBB3075562.1"/>
    <property type="molecule type" value="Genomic_DNA"/>
</dbReference>
<evidence type="ECO:0000313" key="1">
    <source>
        <dbReference type="EMBL" id="MBB3075562.1"/>
    </source>
</evidence>
<comment type="caution">
    <text evidence="1">The sequence shown here is derived from an EMBL/GenBank/DDBJ whole genome shotgun (WGS) entry which is preliminary data.</text>
</comment>
<keyword evidence="1" id="KW-0687">Ribonucleoprotein</keyword>
<evidence type="ECO:0000313" key="2">
    <source>
        <dbReference type="Proteomes" id="UP000572907"/>
    </source>
</evidence>
<keyword evidence="1" id="KW-0689">Ribosomal protein</keyword>
<dbReference type="RefSeq" id="WP_184589826.1">
    <property type="nucleotide sequence ID" value="NZ_BMUP01000001.1"/>
</dbReference>
<reference evidence="1 2" key="1">
    <citation type="submission" date="2020-08" db="EMBL/GenBank/DDBJ databases">
        <title>Genomic Encyclopedia of Type Strains, Phase III (KMG-III): the genomes of soil and plant-associated and newly described type strains.</title>
        <authorList>
            <person name="Whitman W."/>
        </authorList>
    </citation>
    <scope>NUCLEOTIDE SEQUENCE [LARGE SCALE GENOMIC DNA]</scope>
    <source>
        <strain evidence="1 2">CECT 3237</strain>
    </source>
</reference>
<accession>A0A7W4ZN43</accession>
<name>A0A7W4ZN43_9ACTN</name>
<dbReference type="Proteomes" id="UP000572907">
    <property type="component" value="Unassembled WGS sequence"/>
</dbReference>
<keyword evidence="2" id="KW-1185">Reference proteome</keyword>
<dbReference type="GO" id="GO:0005840">
    <property type="term" value="C:ribosome"/>
    <property type="evidence" value="ECO:0007669"/>
    <property type="project" value="UniProtKB-KW"/>
</dbReference>
<protein>
    <submittedName>
        <fullName evidence="1">Ribosomal protein S27AE</fullName>
    </submittedName>
</protein>
<dbReference type="AlphaFoldDB" id="A0A7W4ZN43"/>
<proteinExistence type="predicted"/>